<keyword evidence="2" id="KW-1133">Transmembrane helix</keyword>
<dbReference type="EMBL" id="JAPFCC010000001">
    <property type="protein sequence ID" value="MCW7554572.1"/>
    <property type="molecule type" value="Genomic_DNA"/>
</dbReference>
<keyword evidence="2" id="KW-0812">Transmembrane</keyword>
<evidence type="ECO:0000256" key="2">
    <source>
        <dbReference type="SAM" id="Phobius"/>
    </source>
</evidence>
<keyword evidence="4" id="KW-1185">Reference proteome</keyword>
<dbReference type="Proteomes" id="UP001209854">
    <property type="component" value="Unassembled WGS sequence"/>
</dbReference>
<evidence type="ECO:0000256" key="1">
    <source>
        <dbReference type="SAM" id="MobiDB-lite"/>
    </source>
</evidence>
<feature type="region of interest" description="Disordered" evidence="1">
    <location>
        <begin position="357"/>
        <end position="393"/>
    </location>
</feature>
<name>A0ABT3MYY4_9GAMM</name>
<evidence type="ECO:0008006" key="5">
    <source>
        <dbReference type="Google" id="ProtNLM"/>
    </source>
</evidence>
<feature type="transmembrane region" description="Helical" evidence="2">
    <location>
        <begin position="417"/>
        <end position="440"/>
    </location>
</feature>
<evidence type="ECO:0000313" key="4">
    <source>
        <dbReference type="Proteomes" id="UP001209854"/>
    </source>
</evidence>
<protein>
    <recommendedName>
        <fullName evidence="5">Right handed beta helix domain-containing protein</fullName>
    </recommendedName>
</protein>
<feature type="compositionally biased region" description="Polar residues" evidence="1">
    <location>
        <begin position="363"/>
        <end position="375"/>
    </location>
</feature>
<accession>A0ABT3MYY4</accession>
<proteinExistence type="predicted"/>
<gene>
    <name evidence="3" type="ORF">NX722_18505</name>
</gene>
<organism evidence="3 4">
    <name type="scientific">Endozoicomonas gorgoniicola</name>
    <dbReference type="NCBI Taxonomy" id="1234144"/>
    <lineage>
        <taxon>Bacteria</taxon>
        <taxon>Pseudomonadati</taxon>
        <taxon>Pseudomonadota</taxon>
        <taxon>Gammaproteobacteria</taxon>
        <taxon>Oceanospirillales</taxon>
        <taxon>Endozoicomonadaceae</taxon>
        <taxon>Endozoicomonas</taxon>
    </lineage>
</organism>
<keyword evidence="2" id="KW-0472">Membrane</keyword>
<evidence type="ECO:0000313" key="3">
    <source>
        <dbReference type="EMBL" id="MCW7554572.1"/>
    </source>
</evidence>
<sequence length="458" mass="49914">MNSGHPITIANCNNIAIFGVTSLDNIQPMLKPAAKYRVASYIKEDVIGTIFNCNNCVISGFSFKTWISSKNKNTDKLFNVSGKNTAIHFNNLIIRKNYLSRYFDINGVNSVKISNVAINYREHKDNQVASPAINVTNTNLTDINHLSIINFDPYLNDGDAGLITLVNPVRFKIRNTTFQGSRFSADAGYGSKMIPIYVRFNDFIKYKHLPVYGSFSNISMTRYDGWPSHWGGITLDGQSESLASLLGGQYKNILGTVTLRNTLLPNSGGKVRKKFLPNLWVDDGTSLSSTAKTSTTGTSSTPTTETVTIKTDAMLSKTTLMPTETLVATTPVKPFPTLSTNRQTTTPALTTSMTRMTRMTSKPLPTSSRVSQTGVPFTDNKIKPSRAAPDVSVQSTLRNINSTRSETENSSVSSTGAILGGSIGSVILVTAVTIVATLYCRQKRKANPGEAGLQMMPK</sequence>
<dbReference type="RefSeq" id="WP_262564323.1">
    <property type="nucleotide sequence ID" value="NZ_JAPFCC010000001.1"/>
</dbReference>
<comment type="caution">
    <text evidence="3">The sequence shown here is derived from an EMBL/GenBank/DDBJ whole genome shotgun (WGS) entry which is preliminary data.</text>
</comment>
<reference evidence="3 4" key="1">
    <citation type="submission" date="2022-10" db="EMBL/GenBank/DDBJ databases">
        <title>High-quality genome sequences of two octocoral-associated bacteria, Endozoicomonas euniceicola EF212 and Endozoicomonas gorgoniicola PS125.</title>
        <authorList>
            <person name="Chiou Y.-J."/>
            <person name="Chen Y.-H."/>
        </authorList>
    </citation>
    <scope>NUCLEOTIDE SEQUENCE [LARGE SCALE GENOMIC DNA]</scope>
    <source>
        <strain evidence="3 4">PS125</strain>
    </source>
</reference>